<dbReference type="RefSeq" id="WP_380901757.1">
    <property type="nucleotide sequence ID" value="NZ_JBHUEG010000007.1"/>
</dbReference>
<evidence type="ECO:0000256" key="1">
    <source>
        <dbReference type="SAM" id="MobiDB-lite"/>
    </source>
</evidence>
<feature type="compositionally biased region" description="Basic and acidic residues" evidence="1">
    <location>
        <begin position="54"/>
        <end position="77"/>
    </location>
</feature>
<gene>
    <name evidence="2" type="ORF">ACFSR5_06095</name>
</gene>
<keyword evidence="3" id="KW-1185">Reference proteome</keyword>
<dbReference type="Proteomes" id="UP001597545">
    <property type="component" value="Unassembled WGS sequence"/>
</dbReference>
<feature type="compositionally biased region" description="Acidic residues" evidence="1">
    <location>
        <begin position="34"/>
        <end position="49"/>
    </location>
</feature>
<organism evidence="2 3">
    <name type="scientific">Sphingobacterium suaedae</name>
    <dbReference type="NCBI Taxonomy" id="1686402"/>
    <lineage>
        <taxon>Bacteria</taxon>
        <taxon>Pseudomonadati</taxon>
        <taxon>Bacteroidota</taxon>
        <taxon>Sphingobacteriia</taxon>
        <taxon>Sphingobacteriales</taxon>
        <taxon>Sphingobacteriaceae</taxon>
        <taxon>Sphingobacterium</taxon>
    </lineage>
</organism>
<feature type="region of interest" description="Disordered" evidence="1">
    <location>
        <begin position="1"/>
        <end position="77"/>
    </location>
</feature>
<name>A0ABW5KEH2_9SPHI</name>
<protein>
    <recommendedName>
        <fullName evidence="4">Glycogen biosynthesis protein GlgD</fullName>
    </recommendedName>
</protein>
<proteinExistence type="predicted"/>
<sequence>MTQQKNSRSKAPQGKPSSDKRGGNGPKDMPNDMAEQEAVEQNYLDEDGNPDAQVHVRHENRNVDKGRDDQGKTEKGE</sequence>
<evidence type="ECO:0008006" key="4">
    <source>
        <dbReference type="Google" id="ProtNLM"/>
    </source>
</evidence>
<evidence type="ECO:0000313" key="3">
    <source>
        <dbReference type="Proteomes" id="UP001597545"/>
    </source>
</evidence>
<comment type="caution">
    <text evidence="2">The sequence shown here is derived from an EMBL/GenBank/DDBJ whole genome shotgun (WGS) entry which is preliminary data.</text>
</comment>
<accession>A0ABW5KEH2</accession>
<reference evidence="3" key="1">
    <citation type="journal article" date="2019" name="Int. J. Syst. Evol. Microbiol.">
        <title>The Global Catalogue of Microorganisms (GCM) 10K type strain sequencing project: providing services to taxonomists for standard genome sequencing and annotation.</title>
        <authorList>
            <consortium name="The Broad Institute Genomics Platform"/>
            <consortium name="The Broad Institute Genome Sequencing Center for Infectious Disease"/>
            <person name="Wu L."/>
            <person name="Ma J."/>
        </authorList>
    </citation>
    <scope>NUCLEOTIDE SEQUENCE [LARGE SCALE GENOMIC DNA]</scope>
    <source>
        <strain evidence="3">KCTC 42662</strain>
    </source>
</reference>
<evidence type="ECO:0000313" key="2">
    <source>
        <dbReference type="EMBL" id="MFD2547216.1"/>
    </source>
</evidence>
<feature type="compositionally biased region" description="Polar residues" evidence="1">
    <location>
        <begin position="1"/>
        <end position="10"/>
    </location>
</feature>
<dbReference type="EMBL" id="JBHULR010000003">
    <property type="protein sequence ID" value="MFD2547216.1"/>
    <property type="molecule type" value="Genomic_DNA"/>
</dbReference>